<reference evidence="4 5" key="1">
    <citation type="submission" date="2018-05" db="EMBL/GenBank/DDBJ databases">
        <title>Genomic Encyclopedia of Type Strains, Phase IV (KMG-IV): sequencing the most valuable type-strain genomes for metagenomic binning, comparative biology and taxonomic classification.</title>
        <authorList>
            <person name="Goeker M."/>
        </authorList>
    </citation>
    <scope>NUCLEOTIDE SEQUENCE [LARGE SCALE GENOMIC DNA]</scope>
    <source>
        <strain evidence="4 5">DSM 19792</strain>
    </source>
</reference>
<gene>
    <name evidence="4" type="ORF">DFR42_105156</name>
</gene>
<dbReference type="OrthoDB" id="9803907at2"/>
<dbReference type="InterPro" id="IPR052032">
    <property type="entry name" value="ATP-dep_AA_Ligase"/>
</dbReference>
<protein>
    <submittedName>
        <fullName evidence="4">ATP-grasp domain-containing protein</fullName>
    </submittedName>
</protein>
<dbReference type="PIRSF" id="PIRSF029120">
    <property type="entry name" value="UCP029120"/>
    <property type="match status" value="1"/>
</dbReference>
<keyword evidence="5" id="KW-1185">Reference proteome</keyword>
<evidence type="ECO:0000313" key="4">
    <source>
        <dbReference type="EMBL" id="PXX42498.1"/>
    </source>
</evidence>
<dbReference type="RefSeq" id="WP_110256050.1">
    <property type="nucleotide sequence ID" value="NZ_QJKB01000005.1"/>
</dbReference>
<dbReference type="EMBL" id="QJKB01000005">
    <property type="protein sequence ID" value="PXX42498.1"/>
    <property type="molecule type" value="Genomic_DNA"/>
</dbReference>
<dbReference type="Gene3D" id="3.40.50.20">
    <property type="match status" value="1"/>
</dbReference>
<evidence type="ECO:0000256" key="1">
    <source>
        <dbReference type="ARBA" id="ARBA00022598"/>
    </source>
</evidence>
<name>A0A318J414_9BURK</name>
<dbReference type="SUPFAM" id="SSF56059">
    <property type="entry name" value="Glutathione synthetase ATP-binding domain-like"/>
    <property type="match status" value="1"/>
</dbReference>
<keyword evidence="2" id="KW-0547">Nucleotide-binding</keyword>
<evidence type="ECO:0000256" key="3">
    <source>
        <dbReference type="ARBA" id="ARBA00022840"/>
    </source>
</evidence>
<dbReference type="InterPro" id="IPR011226">
    <property type="entry name" value="ATP-grasp_fam"/>
</dbReference>
<dbReference type="AlphaFoldDB" id="A0A318J414"/>
<dbReference type="GO" id="GO:0005524">
    <property type="term" value="F:ATP binding"/>
    <property type="evidence" value="ECO:0007669"/>
    <property type="project" value="UniProtKB-KW"/>
</dbReference>
<comment type="caution">
    <text evidence="4">The sequence shown here is derived from an EMBL/GenBank/DDBJ whole genome shotgun (WGS) entry which is preliminary data.</text>
</comment>
<dbReference type="PANTHER" id="PTHR43585:SF2">
    <property type="entry name" value="ATP-GRASP ENZYME FSQD"/>
    <property type="match status" value="1"/>
</dbReference>
<evidence type="ECO:0000313" key="5">
    <source>
        <dbReference type="Proteomes" id="UP000247792"/>
    </source>
</evidence>
<dbReference type="Gene3D" id="3.30.470.20">
    <property type="entry name" value="ATP-grasp fold, B domain"/>
    <property type="match status" value="1"/>
</dbReference>
<sequence>MHLWFNRTFSSVYAAIGLIKQADVTNEFTITYSHPNPHAAAQRVADQFLSEPKDLRAEDYVDWCLQTCLDHKVDLFWPGHEARLIAANKARFEAQGTRVMNVATPEVLRLLNDKAAFCAEVQMSDALPAQYRVFTSVAEFDAAYDELKPRFPRLCVKPSISVYGLGFGILDEERNAAQLLIAGEQYKVGLQDFRRGLADMGECKPMLLMEYLEGPEYSVDCVGNAGEVVVAIPRKKSPVAGYGQTIECDPVIMQAVSELTRQFKLSGIYNVQFKETQGKPRLLEINARMSGGIAMACQAGPNLPYLAVKGFVDGFDKLEIPAIAQGIRVMEISVPITMASV</sequence>
<keyword evidence="1" id="KW-0436">Ligase</keyword>
<organism evidence="4 5">
    <name type="scientific">Undibacterium pigrum</name>
    <dbReference type="NCBI Taxonomy" id="401470"/>
    <lineage>
        <taxon>Bacteria</taxon>
        <taxon>Pseudomonadati</taxon>
        <taxon>Pseudomonadota</taxon>
        <taxon>Betaproteobacteria</taxon>
        <taxon>Burkholderiales</taxon>
        <taxon>Oxalobacteraceae</taxon>
        <taxon>Undibacterium</taxon>
    </lineage>
</organism>
<evidence type="ECO:0000256" key="2">
    <source>
        <dbReference type="ARBA" id="ARBA00022741"/>
    </source>
</evidence>
<dbReference type="Pfam" id="PF15632">
    <property type="entry name" value="ATPgrasp_Ter"/>
    <property type="match status" value="1"/>
</dbReference>
<proteinExistence type="predicted"/>
<dbReference type="GO" id="GO:0016874">
    <property type="term" value="F:ligase activity"/>
    <property type="evidence" value="ECO:0007669"/>
    <property type="project" value="UniProtKB-KW"/>
</dbReference>
<dbReference type="Proteomes" id="UP000247792">
    <property type="component" value="Unassembled WGS sequence"/>
</dbReference>
<accession>A0A318J414</accession>
<keyword evidence="3" id="KW-0067">ATP-binding</keyword>
<dbReference type="PANTHER" id="PTHR43585">
    <property type="entry name" value="FUMIPYRROLE BIOSYNTHESIS PROTEIN C"/>
    <property type="match status" value="1"/>
</dbReference>